<sequence>MELKALLDSVSSVLTKLHWAQVVQVCKHLNCIEEDDETVKDRSRRTLGVIRLVEKQLDYIEQDKDAEEAC</sequence>
<gene>
    <name evidence="1" type="ORF">N1851_019191</name>
</gene>
<accession>A0AA47NZG1</accession>
<keyword evidence="2" id="KW-1185">Reference proteome</keyword>
<evidence type="ECO:0000313" key="2">
    <source>
        <dbReference type="Proteomes" id="UP001174136"/>
    </source>
</evidence>
<proteinExistence type="predicted"/>
<dbReference type="Proteomes" id="UP001174136">
    <property type="component" value="Unassembled WGS sequence"/>
</dbReference>
<comment type="caution">
    <text evidence="1">The sequence shown here is derived from an EMBL/GenBank/DDBJ whole genome shotgun (WGS) entry which is preliminary data.</text>
</comment>
<dbReference type="AlphaFoldDB" id="A0AA47NZG1"/>
<dbReference type="EMBL" id="JAOPHQ010003464">
    <property type="protein sequence ID" value="KAK0142865.1"/>
    <property type="molecule type" value="Genomic_DNA"/>
</dbReference>
<organism evidence="1 2">
    <name type="scientific">Merluccius polli</name>
    <name type="common">Benguela hake</name>
    <name type="synonym">Merluccius cadenati</name>
    <dbReference type="NCBI Taxonomy" id="89951"/>
    <lineage>
        <taxon>Eukaryota</taxon>
        <taxon>Metazoa</taxon>
        <taxon>Chordata</taxon>
        <taxon>Craniata</taxon>
        <taxon>Vertebrata</taxon>
        <taxon>Euteleostomi</taxon>
        <taxon>Actinopterygii</taxon>
        <taxon>Neopterygii</taxon>
        <taxon>Teleostei</taxon>
        <taxon>Neoteleostei</taxon>
        <taxon>Acanthomorphata</taxon>
        <taxon>Zeiogadaria</taxon>
        <taxon>Gadariae</taxon>
        <taxon>Gadiformes</taxon>
        <taxon>Gadoidei</taxon>
        <taxon>Merlucciidae</taxon>
        <taxon>Merluccius</taxon>
    </lineage>
</organism>
<protein>
    <submittedName>
        <fullName evidence="1">Uncharacterized protein</fullName>
    </submittedName>
</protein>
<reference evidence="1" key="1">
    <citation type="journal article" date="2023" name="Front. Mar. Sci.">
        <title>A new Merluccius polli reference genome to investigate the effects of global change in West African waters.</title>
        <authorList>
            <person name="Mateo J.L."/>
            <person name="Blanco-Fernandez C."/>
            <person name="Garcia-Vazquez E."/>
            <person name="Machado-Schiaffino G."/>
        </authorList>
    </citation>
    <scope>NUCLEOTIDE SEQUENCE</scope>
    <source>
        <strain evidence="1">C29</strain>
        <tissue evidence="1">Fin</tissue>
    </source>
</reference>
<name>A0AA47NZG1_MERPO</name>
<evidence type="ECO:0000313" key="1">
    <source>
        <dbReference type="EMBL" id="KAK0142865.1"/>
    </source>
</evidence>